<dbReference type="GO" id="GO:0020037">
    <property type="term" value="F:heme binding"/>
    <property type="evidence" value="ECO:0007669"/>
    <property type="project" value="InterPro"/>
</dbReference>
<evidence type="ECO:0000256" key="5">
    <source>
        <dbReference type="ARBA" id="ARBA00023004"/>
    </source>
</evidence>
<dbReference type="InterPro" id="IPR050529">
    <property type="entry name" value="CYP450_sterol_14alpha_dmase"/>
</dbReference>
<dbReference type="EMBL" id="JAIZPD010000001">
    <property type="protein sequence ID" value="KAH0967877.1"/>
    <property type="molecule type" value="Genomic_DNA"/>
</dbReference>
<reference evidence="8" key="1">
    <citation type="submission" date="2021-09" db="EMBL/GenBank/DDBJ databases">
        <title>A high-quality genome of the endoparasitic fungus Hirsutella rhossiliensis with a comparison of Hirsutella genomes reveals transposable elements contributing to genome size variation.</title>
        <authorList>
            <person name="Lin R."/>
            <person name="Jiao Y."/>
            <person name="Sun X."/>
            <person name="Ling J."/>
            <person name="Xie B."/>
            <person name="Cheng X."/>
        </authorList>
    </citation>
    <scope>NUCLEOTIDE SEQUENCE</scope>
    <source>
        <strain evidence="8">HR02</strain>
    </source>
</reference>
<dbReference type="InterPro" id="IPR001128">
    <property type="entry name" value="Cyt_P450"/>
</dbReference>
<name>A0A9P8N6I1_9HYPO</name>
<accession>A0A9P8N6I1</accession>
<dbReference type="Proteomes" id="UP000824596">
    <property type="component" value="Unassembled WGS sequence"/>
</dbReference>
<evidence type="ECO:0000256" key="6">
    <source>
        <dbReference type="ARBA" id="ARBA00023033"/>
    </source>
</evidence>
<evidence type="ECO:0000256" key="7">
    <source>
        <dbReference type="PIRSR" id="PIRSR602403-1"/>
    </source>
</evidence>
<keyword evidence="5 7" id="KW-0408">Iron</keyword>
<dbReference type="PANTHER" id="PTHR24304">
    <property type="entry name" value="CYTOCHROME P450 FAMILY 7"/>
    <property type="match status" value="1"/>
</dbReference>
<protein>
    <submittedName>
        <fullName evidence="8">Cytochrome p450 domain-containing protein</fullName>
    </submittedName>
</protein>
<evidence type="ECO:0000313" key="9">
    <source>
        <dbReference type="Proteomes" id="UP000824596"/>
    </source>
</evidence>
<dbReference type="GO" id="GO:0016705">
    <property type="term" value="F:oxidoreductase activity, acting on paired donors, with incorporation or reduction of molecular oxygen"/>
    <property type="evidence" value="ECO:0007669"/>
    <property type="project" value="InterPro"/>
</dbReference>
<dbReference type="InterPro" id="IPR002403">
    <property type="entry name" value="Cyt_P450_E_grp-IV"/>
</dbReference>
<dbReference type="RefSeq" id="XP_044725390.1">
    <property type="nucleotide sequence ID" value="XM_044858990.1"/>
</dbReference>
<dbReference type="GeneID" id="68349648"/>
<dbReference type="GO" id="GO:0005506">
    <property type="term" value="F:iron ion binding"/>
    <property type="evidence" value="ECO:0007669"/>
    <property type="project" value="InterPro"/>
</dbReference>
<feature type="binding site" description="axial binding residue" evidence="7">
    <location>
        <position position="446"/>
    </location>
    <ligand>
        <name>heme</name>
        <dbReference type="ChEBI" id="CHEBI:30413"/>
    </ligand>
    <ligandPart>
        <name>Fe</name>
        <dbReference type="ChEBI" id="CHEBI:18248"/>
    </ligandPart>
</feature>
<evidence type="ECO:0000313" key="8">
    <source>
        <dbReference type="EMBL" id="KAH0967877.1"/>
    </source>
</evidence>
<dbReference type="AlphaFoldDB" id="A0A9P8N6I1"/>
<proteinExistence type="inferred from homology"/>
<evidence type="ECO:0000256" key="4">
    <source>
        <dbReference type="ARBA" id="ARBA00022723"/>
    </source>
</evidence>
<keyword evidence="6" id="KW-0503">Monooxygenase</keyword>
<comment type="caution">
    <text evidence="8">The sequence shown here is derived from an EMBL/GenBank/DDBJ whole genome shotgun (WGS) entry which is preliminary data.</text>
</comment>
<keyword evidence="6" id="KW-0560">Oxidoreductase</keyword>
<keyword evidence="3 7" id="KW-0349">Heme</keyword>
<evidence type="ECO:0000256" key="2">
    <source>
        <dbReference type="ARBA" id="ARBA00010617"/>
    </source>
</evidence>
<sequence length="475" mass="53639">MPLLWDTHGTLRRVALYAGSLTSARVSIMGYTAYVFQDRQTVERLWKQPSLSSSIFLYMYSMKFLFGAREQLMSALRIDDSGPFPQPHPDSKIASHNRLHYIIHDSLARGLSGPGLDALMDSYMKGVSRRIHDLQVTEDWTEMDDFAKLLKSLGGESVIEAIFGPKMLDLNPGFVDSLWGFDSKLPKFARGLPSWVMPGAHRNRQRLVEQIMSWYQYARQHSDESKLEQDADGDSVWGSAMMRDRQKTILQVEKQDDDAMARLDLGLAWAAVANAIPSATLSAFHIFKDPELLVRIRNAVDKHLGSRSFAELDIKELTKEPLLSSVYAETLRLYIIVYATVTSPHEDASLGRWLLPKNSLGVLNSGLSHMDTEFWNTKNGNYPVETFWAERFCVDPGDSSSGPIRSECRKSMNLPDPVRSKDGKPFISTRGLEGSWFPYGGGRIICPGRVFAKSLMIFTWALLANEFDVEFYTSK</sequence>
<gene>
    <name evidence="8" type="ORF">HRG_00519</name>
</gene>
<dbReference type="InterPro" id="IPR036396">
    <property type="entry name" value="Cyt_P450_sf"/>
</dbReference>
<keyword evidence="9" id="KW-1185">Reference proteome</keyword>
<dbReference type="SUPFAM" id="SSF48264">
    <property type="entry name" value="Cytochrome P450"/>
    <property type="match status" value="1"/>
</dbReference>
<organism evidence="8 9">
    <name type="scientific">Hirsutella rhossiliensis</name>
    <dbReference type="NCBI Taxonomy" id="111463"/>
    <lineage>
        <taxon>Eukaryota</taxon>
        <taxon>Fungi</taxon>
        <taxon>Dikarya</taxon>
        <taxon>Ascomycota</taxon>
        <taxon>Pezizomycotina</taxon>
        <taxon>Sordariomycetes</taxon>
        <taxon>Hypocreomycetidae</taxon>
        <taxon>Hypocreales</taxon>
        <taxon>Ophiocordycipitaceae</taxon>
        <taxon>Hirsutella</taxon>
    </lineage>
</organism>
<comment type="similarity">
    <text evidence="2">Belongs to the cytochrome P450 family.</text>
</comment>
<evidence type="ECO:0000256" key="1">
    <source>
        <dbReference type="ARBA" id="ARBA00001971"/>
    </source>
</evidence>
<dbReference type="GO" id="GO:0008395">
    <property type="term" value="F:steroid hydroxylase activity"/>
    <property type="evidence" value="ECO:0007669"/>
    <property type="project" value="TreeGrafter"/>
</dbReference>
<dbReference type="OrthoDB" id="1470350at2759"/>
<comment type="cofactor">
    <cofactor evidence="1 7">
        <name>heme</name>
        <dbReference type="ChEBI" id="CHEBI:30413"/>
    </cofactor>
</comment>
<dbReference type="Gene3D" id="1.10.630.10">
    <property type="entry name" value="Cytochrome P450"/>
    <property type="match status" value="1"/>
</dbReference>
<dbReference type="PRINTS" id="PR00465">
    <property type="entry name" value="EP450IV"/>
</dbReference>
<dbReference type="CDD" id="cd11040">
    <property type="entry name" value="CYP7_CYP8-like"/>
    <property type="match status" value="1"/>
</dbReference>
<dbReference type="PANTHER" id="PTHR24304:SF2">
    <property type="entry name" value="24-HYDROXYCHOLESTEROL 7-ALPHA-HYDROXYLASE"/>
    <property type="match status" value="1"/>
</dbReference>
<keyword evidence="4 7" id="KW-0479">Metal-binding</keyword>
<dbReference type="Pfam" id="PF00067">
    <property type="entry name" value="p450"/>
    <property type="match status" value="1"/>
</dbReference>
<evidence type="ECO:0000256" key="3">
    <source>
        <dbReference type="ARBA" id="ARBA00022617"/>
    </source>
</evidence>